<keyword evidence="12" id="KW-1185">Reference proteome</keyword>
<comment type="similarity">
    <text evidence="2">Belongs to the oligopeptide OPT transporter family.</text>
</comment>
<reference evidence="11 12" key="1">
    <citation type="submission" date="2015-03" db="EMBL/GenBank/DDBJ databases">
        <title>Genomics and transcriptomics of the oil-accumulating basidiomycete yeast T. oleaginosus allow insights into substrate utilization and the diverse evolutionary trajectories of mating systems in fungi.</title>
        <authorList>
            <consortium name="DOE Joint Genome Institute"/>
            <person name="Kourist R."/>
            <person name="Kracht O."/>
            <person name="Bracharz F."/>
            <person name="Lipzen A."/>
            <person name="Nolan M."/>
            <person name="Ohm R."/>
            <person name="Grigoriev I."/>
            <person name="Sun S."/>
            <person name="Heitman J."/>
            <person name="Bruck T."/>
            <person name="Nowrousian M."/>
        </authorList>
    </citation>
    <scope>NUCLEOTIDE SEQUENCE [LARGE SCALE GENOMIC DNA]</scope>
    <source>
        <strain evidence="11 12">IBC0246</strain>
    </source>
</reference>
<evidence type="ECO:0000256" key="7">
    <source>
        <dbReference type="ARBA" id="ARBA00022989"/>
    </source>
</evidence>
<gene>
    <name evidence="11" type="ORF">CC85DRAFT_256449</name>
</gene>
<keyword evidence="7 10" id="KW-1133">Transmembrane helix</keyword>
<keyword evidence="9" id="KW-0175">Coiled coil</keyword>
<dbReference type="GO" id="GO:0035673">
    <property type="term" value="F:oligopeptide transmembrane transporter activity"/>
    <property type="evidence" value="ECO:0007669"/>
    <property type="project" value="InterPro"/>
</dbReference>
<feature type="transmembrane region" description="Helical" evidence="10">
    <location>
        <begin position="779"/>
        <end position="796"/>
    </location>
</feature>
<evidence type="ECO:0000256" key="10">
    <source>
        <dbReference type="SAM" id="Phobius"/>
    </source>
</evidence>
<dbReference type="Proteomes" id="UP000053611">
    <property type="component" value="Unassembled WGS sequence"/>
</dbReference>
<proteinExistence type="inferred from homology"/>
<dbReference type="NCBIfam" id="TIGR00727">
    <property type="entry name" value="ISP4_OPT"/>
    <property type="match status" value="1"/>
</dbReference>
<accession>A0A0J0XV38</accession>
<dbReference type="GO" id="GO:0016020">
    <property type="term" value="C:membrane"/>
    <property type="evidence" value="ECO:0007669"/>
    <property type="project" value="UniProtKB-SubCell"/>
</dbReference>
<dbReference type="GeneID" id="28981310"/>
<sequence length="879" mass="98973">MSKPADVVAYDDKLDEKNANIATTYVGPPVAEDDVAKNDLELVSADLEELEERANAMSNERAHNIISKLYKIHRHDQNFPRTALDRMEEFLKRPEHETEELAKVHSYDELLKEMKLEAVLATENSPYLEVRANVDPTDDPTLPSLTFRVLLLGTLLSGLGSFVDTLFANRLPSVFISANVAQLIAYPCGKFLARVMPTKKFRTFGHEWSFNPGRFNSKEHMLIAIMANVSFSSGYTNSIIPTQAMPFFFNMKFARSFGYQFLNTVGFTFVGYGLAGLTRRFLVYPSVAIWPSAFAQIALNRSFHTEQNEPVRGPFGTWRISREKFFLITFTMMFVYFWFPGYIFQALSYFSWLTWISPNNVNLAAVTSFAGGMGLNPWPTFDWNVPNANGTIPLTLPTFTIMNQFIGVLLGAILSLALWYSNAWNTGYLPINSNKTWSNMGTRYNVSKILDEHSKFDNAKYQSYSEPWMGAAYIVIFMTYFAMYAATLMYVILYHRHDMVMGWKSLKKTFRNPFRKRNREAEAAQAEDDEDDLFFEDVHMRLMRAYPEVPEWQYLIVLLIAMACGMIGLGIYPTEVSPATVLFGVLMPLIVIVPCGLIQAITGMPIPLNVLAQFIGGTIKPGNANSLIYFKTYGYIAAYQALAFSSDLKLAHYLKINPRHTFAMQLWATTIYCFICAGLQNYILGFKDVCTSAAKFGMSCPGANTFFTSAVFWGTLGPARLFGPGKRYTLMLLGFPVGLVTVLVYWALRKKFPRSEWLRQIHPVMIFNGGAYWGPPLNMSYFIGNVYITVFSFQFIRKRYTAFWAKYNYVLAASFPAGIAIAALVIFFGTAIPKDGAYATIAWWGNDVTGVGCEAGGCPRLKLPKGEVFGAPVGSGLFT</sequence>
<protein>
    <submittedName>
        <fullName evidence="11">OPT-domain-containing protein</fullName>
    </submittedName>
</protein>
<dbReference type="OrthoDB" id="9986677at2759"/>
<keyword evidence="5" id="KW-0571">Peptide transport</keyword>
<evidence type="ECO:0000256" key="8">
    <source>
        <dbReference type="ARBA" id="ARBA00023136"/>
    </source>
</evidence>
<evidence type="ECO:0000256" key="5">
    <source>
        <dbReference type="ARBA" id="ARBA00022856"/>
    </source>
</evidence>
<organism evidence="11 12">
    <name type="scientific">Cutaneotrichosporon oleaginosum</name>
    <dbReference type="NCBI Taxonomy" id="879819"/>
    <lineage>
        <taxon>Eukaryota</taxon>
        <taxon>Fungi</taxon>
        <taxon>Dikarya</taxon>
        <taxon>Basidiomycota</taxon>
        <taxon>Agaricomycotina</taxon>
        <taxon>Tremellomycetes</taxon>
        <taxon>Trichosporonales</taxon>
        <taxon>Trichosporonaceae</taxon>
        <taxon>Cutaneotrichosporon</taxon>
    </lineage>
</organism>
<dbReference type="InterPro" id="IPR004813">
    <property type="entry name" value="OPT"/>
</dbReference>
<evidence type="ECO:0000256" key="3">
    <source>
        <dbReference type="ARBA" id="ARBA00022448"/>
    </source>
</evidence>
<feature type="transmembrane region" description="Helical" evidence="10">
    <location>
        <begin position="696"/>
        <end position="716"/>
    </location>
</feature>
<dbReference type="EMBL" id="KQ087184">
    <property type="protein sequence ID" value="KLT44926.1"/>
    <property type="molecule type" value="Genomic_DNA"/>
</dbReference>
<dbReference type="NCBIfam" id="TIGR00728">
    <property type="entry name" value="OPT_sfam"/>
    <property type="match status" value="1"/>
</dbReference>
<name>A0A0J0XV38_9TREE</name>
<evidence type="ECO:0000256" key="4">
    <source>
        <dbReference type="ARBA" id="ARBA00022692"/>
    </source>
</evidence>
<keyword evidence="3" id="KW-0813">Transport</keyword>
<keyword evidence="4 10" id="KW-0812">Transmembrane</keyword>
<feature type="transmembrane region" description="Helical" evidence="10">
    <location>
        <begin position="579"/>
        <end position="601"/>
    </location>
</feature>
<feature type="transmembrane region" description="Helical" evidence="10">
    <location>
        <begin position="728"/>
        <end position="748"/>
    </location>
</feature>
<keyword evidence="8 10" id="KW-0472">Membrane</keyword>
<evidence type="ECO:0000256" key="2">
    <source>
        <dbReference type="ARBA" id="ARBA00008807"/>
    </source>
</evidence>
<feature type="transmembrane region" description="Helical" evidence="10">
    <location>
        <begin position="257"/>
        <end position="275"/>
    </location>
</feature>
<feature type="transmembrane region" description="Helical" evidence="10">
    <location>
        <begin position="470"/>
        <end position="493"/>
    </location>
</feature>
<feature type="coiled-coil region" evidence="9">
    <location>
        <begin position="33"/>
        <end position="60"/>
    </location>
</feature>
<dbReference type="RefSeq" id="XP_018281417.1">
    <property type="nucleotide sequence ID" value="XM_018420707.1"/>
</dbReference>
<feature type="transmembrane region" description="Helical" evidence="10">
    <location>
        <begin position="666"/>
        <end position="684"/>
    </location>
</feature>
<dbReference type="AlphaFoldDB" id="A0A0J0XV38"/>
<feature type="transmembrane region" description="Helical" evidence="10">
    <location>
        <begin position="808"/>
        <end position="828"/>
    </location>
</feature>
<dbReference type="Pfam" id="PF03169">
    <property type="entry name" value="OPT"/>
    <property type="match status" value="1"/>
</dbReference>
<dbReference type="GO" id="GO:0015031">
    <property type="term" value="P:protein transport"/>
    <property type="evidence" value="ECO:0007669"/>
    <property type="project" value="UniProtKB-KW"/>
</dbReference>
<dbReference type="PANTHER" id="PTHR22601">
    <property type="entry name" value="ISP4 LIKE PROTEIN"/>
    <property type="match status" value="1"/>
</dbReference>
<feature type="transmembrane region" description="Helical" evidence="10">
    <location>
        <begin position="401"/>
        <end position="420"/>
    </location>
</feature>
<evidence type="ECO:0000256" key="9">
    <source>
        <dbReference type="SAM" id="Coils"/>
    </source>
</evidence>
<evidence type="ECO:0000256" key="6">
    <source>
        <dbReference type="ARBA" id="ARBA00022927"/>
    </source>
</evidence>
<comment type="subcellular location">
    <subcellularLocation>
        <location evidence="1">Membrane</location>
        <topology evidence="1">Multi-pass membrane protein</topology>
    </subcellularLocation>
</comment>
<keyword evidence="6" id="KW-0653">Protein transport</keyword>
<evidence type="ECO:0000256" key="1">
    <source>
        <dbReference type="ARBA" id="ARBA00004141"/>
    </source>
</evidence>
<evidence type="ECO:0000313" key="12">
    <source>
        <dbReference type="Proteomes" id="UP000053611"/>
    </source>
</evidence>
<feature type="transmembrane region" description="Helical" evidence="10">
    <location>
        <begin position="325"/>
        <end position="344"/>
    </location>
</feature>
<evidence type="ECO:0000313" key="11">
    <source>
        <dbReference type="EMBL" id="KLT44926.1"/>
    </source>
</evidence>
<feature type="transmembrane region" description="Helical" evidence="10">
    <location>
        <begin position="552"/>
        <end position="572"/>
    </location>
</feature>
<dbReference type="InterPro" id="IPR004648">
    <property type="entry name" value="Oligpept_transpt"/>
</dbReference>